<sequence length="85" mass="8809">MHNVADADSGAELVAAAAVVVGSAAVEVWVTGARVDEVTDTEVGSFRRSPLASEPELPEQADRAQINRPAATAAAENRVIESYSS</sequence>
<keyword evidence="3" id="KW-1185">Reference proteome</keyword>
<evidence type="ECO:0000313" key="2">
    <source>
        <dbReference type="EMBL" id="RMI34372.1"/>
    </source>
</evidence>
<evidence type="ECO:0000256" key="1">
    <source>
        <dbReference type="SAM" id="MobiDB-lite"/>
    </source>
</evidence>
<dbReference type="EMBL" id="RFFH01000002">
    <property type="protein sequence ID" value="RMI34372.1"/>
    <property type="molecule type" value="Genomic_DNA"/>
</dbReference>
<comment type="caution">
    <text evidence="2">The sequence shown here is derived from an EMBL/GenBank/DDBJ whole genome shotgun (WGS) entry which is preliminary data.</text>
</comment>
<organism evidence="2 3">
    <name type="scientific">Nocardia stercoris</name>
    <dbReference type="NCBI Taxonomy" id="2483361"/>
    <lineage>
        <taxon>Bacteria</taxon>
        <taxon>Bacillati</taxon>
        <taxon>Actinomycetota</taxon>
        <taxon>Actinomycetes</taxon>
        <taxon>Mycobacteriales</taxon>
        <taxon>Nocardiaceae</taxon>
        <taxon>Nocardia</taxon>
    </lineage>
</organism>
<accession>A0A3M2L9V3</accession>
<name>A0A3M2L9V3_9NOCA</name>
<dbReference type="Proteomes" id="UP000279275">
    <property type="component" value="Unassembled WGS sequence"/>
</dbReference>
<gene>
    <name evidence="2" type="ORF">EBN03_08295</name>
</gene>
<evidence type="ECO:0000313" key="3">
    <source>
        <dbReference type="Proteomes" id="UP000279275"/>
    </source>
</evidence>
<feature type="region of interest" description="Disordered" evidence="1">
    <location>
        <begin position="41"/>
        <end position="85"/>
    </location>
</feature>
<reference evidence="2 3" key="1">
    <citation type="submission" date="2018-10" db="EMBL/GenBank/DDBJ databases">
        <title>Isolation from cow dung.</title>
        <authorList>
            <person name="Ling L."/>
        </authorList>
    </citation>
    <scope>NUCLEOTIDE SEQUENCE [LARGE SCALE GENOMIC DNA]</scope>
    <source>
        <strain evidence="2 3">NEAU-LL90</strain>
    </source>
</reference>
<dbReference type="AlphaFoldDB" id="A0A3M2L9V3"/>
<proteinExistence type="predicted"/>
<protein>
    <submittedName>
        <fullName evidence="2">Uncharacterized protein</fullName>
    </submittedName>
</protein>